<dbReference type="AlphaFoldDB" id="A0A3A4QVV6"/>
<sequence length="361" mass="40975">MPKHIIIDARVCDGRVHGISRVSEQLLKHLLALDDDHRYTILCANDYCDAILPVKSNVSLYMTDAKLYSLREQIDLPRVLNTLKPDLFYSPTFTAPYFAPCPVLVHIHDLIPMIFPAFFPFKYKPYYRFIVKPLARKADRIITCSENSRADIARLCRVDAGKISVVYNAGFTPDEQKRQCSVEGLRPGYVLFVGNEMPHKNFINAVHAYAKARFRITGRFIQMAAVGISKDFYKQSEVKSIPDIYCMKYVPPGELLSLYENASALFFPSLYEGFGIPPVEAMMHGVPVVSSNCSSIPEVLGDAYTAVDPNDVDSMADGLYNTIENNELRKRLEKKGFEQVKKYSWPKSAEKLLTIFREMLS</sequence>
<evidence type="ECO:0000259" key="3">
    <source>
        <dbReference type="Pfam" id="PF13439"/>
    </source>
</evidence>
<organism evidence="4 5">
    <name type="scientific">Candidatus Auribacter fodinae</name>
    <dbReference type="NCBI Taxonomy" id="2093366"/>
    <lineage>
        <taxon>Bacteria</taxon>
        <taxon>Pseudomonadati</taxon>
        <taxon>Candidatus Auribacterota</taxon>
        <taxon>Candidatus Auribacteria</taxon>
        <taxon>Candidatus Auribacterales</taxon>
        <taxon>Candidatus Auribacteraceae</taxon>
        <taxon>Candidatus Auribacter</taxon>
    </lineage>
</organism>
<protein>
    <submittedName>
        <fullName evidence="4">Glycosyltransferase family 1 protein</fullName>
    </submittedName>
</protein>
<name>A0A3A4QVV6_9BACT</name>
<dbReference type="InterPro" id="IPR028098">
    <property type="entry name" value="Glyco_trans_4-like_N"/>
</dbReference>
<accession>A0A3A4QVV6</accession>
<reference evidence="4 5" key="1">
    <citation type="journal article" date="2017" name="ISME J.">
        <title>Energy and carbon metabolisms in a deep terrestrial subsurface fluid microbial community.</title>
        <authorList>
            <person name="Momper L."/>
            <person name="Jungbluth S.P."/>
            <person name="Lee M.D."/>
            <person name="Amend J.P."/>
        </authorList>
    </citation>
    <scope>NUCLEOTIDE SEQUENCE [LARGE SCALE GENOMIC DNA]</scope>
    <source>
        <strain evidence="4">SURF_26</strain>
    </source>
</reference>
<dbReference type="Pfam" id="PF13439">
    <property type="entry name" value="Glyco_transf_4"/>
    <property type="match status" value="1"/>
</dbReference>
<evidence type="ECO:0000313" key="4">
    <source>
        <dbReference type="EMBL" id="RJP58080.1"/>
    </source>
</evidence>
<dbReference type="PANTHER" id="PTHR46401">
    <property type="entry name" value="GLYCOSYLTRANSFERASE WBBK-RELATED"/>
    <property type="match status" value="1"/>
</dbReference>
<feature type="domain" description="Glycosyltransferase subfamily 4-like N-terminal" evidence="3">
    <location>
        <begin position="17"/>
        <end position="168"/>
    </location>
</feature>
<comment type="caution">
    <text evidence="4">The sequence shown here is derived from an EMBL/GenBank/DDBJ whole genome shotgun (WGS) entry which is preliminary data.</text>
</comment>
<dbReference type="Gene3D" id="3.40.50.2000">
    <property type="entry name" value="Glycogen Phosphorylase B"/>
    <property type="match status" value="2"/>
</dbReference>
<feature type="domain" description="Glycosyl transferase family 1" evidence="2">
    <location>
        <begin position="178"/>
        <end position="337"/>
    </location>
</feature>
<dbReference type="GO" id="GO:0009103">
    <property type="term" value="P:lipopolysaccharide biosynthetic process"/>
    <property type="evidence" value="ECO:0007669"/>
    <property type="project" value="TreeGrafter"/>
</dbReference>
<proteinExistence type="predicted"/>
<evidence type="ECO:0000259" key="2">
    <source>
        <dbReference type="Pfam" id="PF00534"/>
    </source>
</evidence>
<evidence type="ECO:0000313" key="5">
    <source>
        <dbReference type="Proteomes" id="UP000266426"/>
    </source>
</evidence>
<dbReference type="CDD" id="cd03809">
    <property type="entry name" value="GT4_MtfB-like"/>
    <property type="match status" value="1"/>
</dbReference>
<dbReference type="EMBL" id="QZJZ01000071">
    <property type="protein sequence ID" value="RJP58080.1"/>
    <property type="molecule type" value="Genomic_DNA"/>
</dbReference>
<dbReference type="Proteomes" id="UP000266426">
    <property type="component" value="Unassembled WGS sequence"/>
</dbReference>
<keyword evidence="1 4" id="KW-0808">Transferase</keyword>
<evidence type="ECO:0000256" key="1">
    <source>
        <dbReference type="ARBA" id="ARBA00022679"/>
    </source>
</evidence>
<dbReference type="InterPro" id="IPR001296">
    <property type="entry name" value="Glyco_trans_1"/>
</dbReference>
<dbReference type="GO" id="GO:0016757">
    <property type="term" value="F:glycosyltransferase activity"/>
    <property type="evidence" value="ECO:0007669"/>
    <property type="project" value="InterPro"/>
</dbReference>
<gene>
    <name evidence="4" type="ORF">C4541_08615</name>
</gene>
<dbReference type="PANTHER" id="PTHR46401:SF2">
    <property type="entry name" value="GLYCOSYLTRANSFERASE WBBK-RELATED"/>
    <property type="match status" value="1"/>
</dbReference>
<dbReference type="SUPFAM" id="SSF53756">
    <property type="entry name" value="UDP-Glycosyltransferase/glycogen phosphorylase"/>
    <property type="match status" value="1"/>
</dbReference>
<dbReference type="Pfam" id="PF00534">
    <property type="entry name" value="Glycos_transf_1"/>
    <property type="match status" value="1"/>
</dbReference>